<evidence type="ECO:0000313" key="2">
    <source>
        <dbReference type="Proteomes" id="UP001596025"/>
    </source>
</evidence>
<organism evidence="1 2">
    <name type="scientific">Geodermatophilus arenarius</name>
    <dbReference type="NCBI Taxonomy" id="1137990"/>
    <lineage>
        <taxon>Bacteria</taxon>
        <taxon>Bacillati</taxon>
        <taxon>Actinomycetota</taxon>
        <taxon>Actinomycetes</taxon>
        <taxon>Geodermatophilales</taxon>
        <taxon>Geodermatophilaceae</taxon>
        <taxon>Geodermatophilus</taxon>
    </lineage>
</organism>
<sequence length="80" mass="8500">MTDWLTATLDGARAAELRRSVRHHRRVAAAGHRRRGRRLAARAAALAERSAVLAARAALLSPGSRAGAQPGRGADRRAVV</sequence>
<protein>
    <submittedName>
        <fullName evidence="1">Uncharacterized protein</fullName>
    </submittedName>
</protein>
<reference evidence="2" key="1">
    <citation type="journal article" date="2019" name="Int. J. Syst. Evol. Microbiol.">
        <title>The Global Catalogue of Microorganisms (GCM) 10K type strain sequencing project: providing services to taxonomists for standard genome sequencing and annotation.</title>
        <authorList>
            <consortium name="The Broad Institute Genomics Platform"/>
            <consortium name="The Broad Institute Genome Sequencing Center for Infectious Disease"/>
            <person name="Wu L."/>
            <person name="Ma J."/>
        </authorList>
    </citation>
    <scope>NUCLEOTIDE SEQUENCE [LARGE SCALE GENOMIC DNA]</scope>
    <source>
        <strain evidence="2">CCUG 62763</strain>
    </source>
</reference>
<evidence type="ECO:0000313" key="1">
    <source>
        <dbReference type="EMBL" id="MFC4695564.1"/>
    </source>
</evidence>
<proteinExistence type="predicted"/>
<gene>
    <name evidence="1" type="ORF">ACFO3M_19340</name>
</gene>
<comment type="caution">
    <text evidence="1">The sequence shown here is derived from an EMBL/GenBank/DDBJ whole genome shotgun (WGS) entry which is preliminary data.</text>
</comment>
<keyword evidence="2" id="KW-1185">Reference proteome</keyword>
<accession>A0ABV9LN94</accession>
<dbReference type="RefSeq" id="WP_387992695.1">
    <property type="nucleotide sequence ID" value="NZ_JBHSGR010000025.1"/>
</dbReference>
<dbReference type="EMBL" id="JBHSGR010000025">
    <property type="protein sequence ID" value="MFC4695564.1"/>
    <property type="molecule type" value="Genomic_DNA"/>
</dbReference>
<dbReference type="Proteomes" id="UP001596025">
    <property type="component" value="Unassembled WGS sequence"/>
</dbReference>
<name>A0ABV9LN94_9ACTN</name>